<dbReference type="PROSITE" id="PS51257">
    <property type="entry name" value="PROKAR_LIPOPROTEIN"/>
    <property type="match status" value="1"/>
</dbReference>
<feature type="region of interest" description="Disordered" evidence="1">
    <location>
        <begin position="1"/>
        <end position="30"/>
    </location>
</feature>
<reference evidence="2" key="1">
    <citation type="journal article" date="2023" name="G3 (Bethesda)">
        <title>A reference genome for the long-term kleptoplast-retaining sea slug Elysia crispata morphotype clarki.</title>
        <authorList>
            <person name="Eastman K.E."/>
            <person name="Pendleton A.L."/>
            <person name="Shaikh M.A."/>
            <person name="Suttiyut T."/>
            <person name="Ogas R."/>
            <person name="Tomko P."/>
            <person name="Gavelis G."/>
            <person name="Widhalm J.R."/>
            <person name="Wisecaver J.H."/>
        </authorList>
    </citation>
    <scope>NUCLEOTIDE SEQUENCE</scope>
    <source>
        <strain evidence="2">ECLA1</strain>
    </source>
</reference>
<protein>
    <submittedName>
        <fullName evidence="2">Uncharacterized protein</fullName>
    </submittedName>
</protein>
<feature type="compositionally biased region" description="Polar residues" evidence="1">
    <location>
        <begin position="21"/>
        <end position="30"/>
    </location>
</feature>
<dbReference type="EMBL" id="JAWDGP010001412">
    <property type="protein sequence ID" value="KAK3791959.1"/>
    <property type="molecule type" value="Genomic_DNA"/>
</dbReference>
<evidence type="ECO:0000313" key="3">
    <source>
        <dbReference type="Proteomes" id="UP001283361"/>
    </source>
</evidence>
<organism evidence="2 3">
    <name type="scientific">Elysia crispata</name>
    <name type="common">lettuce slug</name>
    <dbReference type="NCBI Taxonomy" id="231223"/>
    <lineage>
        <taxon>Eukaryota</taxon>
        <taxon>Metazoa</taxon>
        <taxon>Spiralia</taxon>
        <taxon>Lophotrochozoa</taxon>
        <taxon>Mollusca</taxon>
        <taxon>Gastropoda</taxon>
        <taxon>Heterobranchia</taxon>
        <taxon>Euthyneura</taxon>
        <taxon>Panpulmonata</taxon>
        <taxon>Sacoglossa</taxon>
        <taxon>Placobranchoidea</taxon>
        <taxon>Plakobranchidae</taxon>
        <taxon>Elysia</taxon>
    </lineage>
</organism>
<evidence type="ECO:0000256" key="1">
    <source>
        <dbReference type="SAM" id="MobiDB-lite"/>
    </source>
</evidence>
<keyword evidence="3" id="KW-1185">Reference proteome</keyword>
<dbReference type="Proteomes" id="UP001283361">
    <property type="component" value="Unassembled WGS sequence"/>
</dbReference>
<evidence type="ECO:0000313" key="2">
    <source>
        <dbReference type="EMBL" id="KAK3791959.1"/>
    </source>
</evidence>
<name>A0AAE1AQH4_9GAST</name>
<sequence length="240" mass="27175">MLIHKSPASKIKESAAKGEQPATSNQQPATGTISCQNSLSVSHLISCRQSQICLAPCTESKSSRLNEQEDNLVRTTDFTRHNNSDAIYTQIECSIYNPVDTVILAGRLVEITAYKTRLTQDTGWTTGGDYRLQDKTNTGYWLDDWILAGRLVEITAYKTRLTQDTGWTTGGDYCLQDKTDTGYWLDDWILAGRLVEITAYKTRLTQDTGWATGGDYCLQDKTDTGYWLDDWWRLLPTRQY</sequence>
<comment type="caution">
    <text evidence="2">The sequence shown here is derived from an EMBL/GenBank/DDBJ whole genome shotgun (WGS) entry which is preliminary data.</text>
</comment>
<accession>A0AAE1AQH4</accession>
<gene>
    <name evidence="2" type="ORF">RRG08_052669</name>
</gene>
<dbReference type="AlphaFoldDB" id="A0AAE1AQH4"/>
<proteinExistence type="predicted"/>